<comment type="caution">
    <text evidence="2">The sequence shown here is derived from an EMBL/GenBank/DDBJ whole genome shotgun (WGS) entry which is preliminary data.</text>
</comment>
<dbReference type="Proteomes" id="UP001239994">
    <property type="component" value="Unassembled WGS sequence"/>
</dbReference>
<dbReference type="AlphaFoldDB" id="A0AAD8Z4Y9"/>
<feature type="compositionally biased region" description="Basic and acidic residues" evidence="1">
    <location>
        <begin position="175"/>
        <end position="192"/>
    </location>
</feature>
<feature type="compositionally biased region" description="Basic and acidic residues" evidence="1">
    <location>
        <begin position="213"/>
        <end position="234"/>
    </location>
</feature>
<feature type="compositionally biased region" description="Gly residues" evidence="1">
    <location>
        <begin position="136"/>
        <end position="146"/>
    </location>
</feature>
<name>A0AAD8Z4Y9_9TELE</name>
<feature type="compositionally biased region" description="Basic and acidic residues" evidence="1">
    <location>
        <begin position="73"/>
        <end position="83"/>
    </location>
</feature>
<evidence type="ECO:0000256" key="1">
    <source>
        <dbReference type="SAM" id="MobiDB-lite"/>
    </source>
</evidence>
<feature type="region of interest" description="Disordered" evidence="1">
    <location>
        <begin position="72"/>
        <end position="109"/>
    </location>
</feature>
<evidence type="ECO:0000313" key="2">
    <source>
        <dbReference type="EMBL" id="KAK1792700.1"/>
    </source>
</evidence>
<dbReference type="EMBL" id="JAROKS010000019">
    <property type="protein sequence ID" value="KAK1792700.1"/>
    <property type="molecule type" value="Genomic_DNA"/>
</dbReference>
<sequence>MCPTIRRASLQGLWEGVYVPCYTSFFSLSQASFVGRCFCDREVKQDAGMSLKSLNESRQDCRETWADLVTTNSREEQGSHTEPRQTGITEPRDCYNDFQSSESDSVDPYVPAVRPSLILASLHGATGREEPADRFWGGGPVYGPGSDGAESYGEQLDQEDRYSEMDSAGSYDPYLDDHREDTDYGETEECHDVCLQSDRGSDCEEEAPVEVEEYPRRDLPSHGDAKSSESKDLTAPKAPPRVCRPGASRLTWVAGREALLSDKDTPPPEAKSSRAYAPMPKPRAGKKATAPVPEPGQSPLPRLARDTSRQDGQSSTQPTTGGLVGVHSPFPGLLNVGGVVHVPVPDTVSVPITLNVPVSLFPFVSVPMPVSVCVPVSVIVLVPVLLPATLLALARGRLSGPPTSPFGVGLGAAAW</sequence>
<feature type="region of interest" description="Disordered" evidence="1">
    <location>
        <begin position="128"/>
        <end position="323"/>
    </location>
</feature>
<evidence type="ECO:0000313" key="3">
    <source>
        <dbReference type="Proteomes" id="UP001239994"/>
    </source>
</evidence>
<feature type="compositionally biased region" description="Polar residues" evidence="1">
    <location>
        <begin position="310"/>
        <end position="320"/>
    </location>
</feature>
<proteinExistence type="predicted"/>
<keyword evidence="3" id="KW-1185">Reference proteome</keyword>
<accession>A0AAD8Z4Y9</accession>
<organism evidence="2 3">
    <name type="scientific">Electrophorus voltai</name>
    <dbReference type="NCBI Taxonomy" id="2609070"/>
    <lineage>
        <taxon>Eukaryota</taxon>
        <taxon>Metazoa</taxon>
        <taxon>Chordata</taxon>
        <taxon>Craniata</taxon>
        <taxon>Vertebrata</taxon>
        <taxon>Euteleostomi</taxon>
        <taxon>Actinopterygii</taxon>
        <taxon>Neopterygii</taxon>
        <taxon>Teleostei</taxon>
        <taxon>Ostariophysi</taxon>
        <taxon>Gymnotiformes</taxon>
        <taxon>Gymnotoidei</taxon>
        <taxon>Gymnotidae</taxon>
        <taxon>Electrophorus</taxon>
    </lineage>
</organism>
<protein>
    <submittedName>
        <fullName evidence="2">Uncharacterized protein</fullName>
    </submittedName>
</protein>
<feature type="compositionally biased region" description="Acidic residues" evidence="1">
    <location>
        <begin position="203"/>
        <end position="212"/>
    </location>
</feature>
<reference evidence="2" key="1">
    <citation type="submission" date="2023-03" db="EMBL/GenBank/DDBJ databases">
        <title>Electrophorus voltai genome.</title>
        <authorList>
            <person name="Bian C."/>
        </authorList>
    </citation>
    <scope>NUCLEOTIDE SEQUENCE</scope>
    <source>
        <strain evidence="2">CB-2022</strain>
        <tissue evidence="2">Muscle</tissue>
    </source>
</reference>
<gene>
    <name evidence="2" type="ORF">P4O66_012627</name>
</gene>